<accession>A0A7Y9GKG8</accession>
<evidence type="ECO:0000313" key="3">
    <source>
        <dbReference type="Proteomes" id="UP000576969"/>
    </source>
</evidence>
<feature type="transmembrane region" description="Helical" evidence="1">
    <location>
        <begin position="49"/>
        <end position="70"/>
    </location>
</feature>
<keyword evidence="3" id="KW-1185">Reference proteome</keyword>
<dbReference type="NCBIfam" id="NF042935">
    <property type="entry name" value="SCO6880_fam"/>
    <property type="match status" value="1"/>
</dbReference>
<comment type="caution">
    <text evidence="2">The sequence shown here is derived from an EMBL/GenBank/DDBJ whole genome shotgun (WGS) entry which is preliminary data.</text>
</comment>
<protein>
    <recommendedName>
        <fullName evidence="4">PrgI family protein</fullName>
    </recommendedName>
</protein>
<dbReference type="EMBL" id="JACCBV010000001">
    <property type="protein sequence ID" value="NYE18089.1"/>
    <property type="molecule type" value="Genomic_DNA"/>
</dbReference>
<dbReference type="InterPro" id="IPR049978">
    <property type="entry name" value="SCO6880-like"/>
</dbReference>
<evidence type="ECO:0008006" key="4">
    <source>
        <dbReference type="Google" id="ProtNLM"/>
    </source>
</evidence>
<feature type="transmembrane region" description="Helical" evidence="1">
    <location>
        <begin position="21"/>
        <end position="43"/>
    </location>
</feature>
<proteinExistence type="predicted"/>
<keyword evidence="1" id="KW-1133">Transmembrane helix</keyword>
<reference evidence="2 3" key="1">
    <citation type="submission" date="2020-07" db="EMBL/GenBank/DDBJ databases">
        <title>Sequencing the genomes of 1000 actinobacteria strains.</title>
        <authorList>
            <person name="Klenk H.-P."/>
        </authorList>
    </citation>
    <scope>NUCLEOTIDE SEQUENCE [LARGE SCALE GENOMIC DNA]</scope>
    <source>
        <strain evidence="2 3">DSM 24662</strain>
    </source>
</reference>
<organism evidence="2 3">
    <name type="scientific">Microbacterium immunditiarum</name>
    <dbReference type="NCBI Taxonomy" id="337480"/>
    <lineage>
        <taxon>Bacteria</taxon>
        <taxon>Bacillati</taxon>
        <taxon>Actinomycetota</taxon>
        <taxon>Actinomycetes</taxon>
        <taxon>Micrococcales</taxon>
        <taxon>Microbacteriaceae</taxon>
        <taxon>Microbacterium</taxon>
    </lineage>
</organism>
<dbReference type="Proteomes" id="UP000576969">
    <property type="component" value="Unassembled WGS sequence"/>
</dbReference>
<keyword evidence="1" id="KW-0472">Membrane</keyword>
<sequence length="497" mass="54242">MSVPESVARPVRLARRSRQGVLLGLDGGQLMCIGAAIGFLFLAVNRFGLAGVLIAAPVSIPLAVAGVITIHGLPCPTMITLWVLLHVRHATGTTKATYRPEAKRLEGTVNLPGRAGFVQIWSADGMAVAYHPHERTVSITAELEVQGFLMRDAQDRLELARQWSNVLGPFTQRPGVKRVALQERTHHTTIRAARDAFNDTTRRRRVDPGSAVVRNYQEVLDLGERFAVSHRNYLTLTFDLIDLTAQVRALGGGKDAVIALAAMEAGNVTAALRTAGKTVRKWVSPRDWAGLARAVFDPEFLTALDDRTGDLSGLDLAAIGPMALEEPRGRNGIVRTDSGVHTTMWIHEWPRTDAPVGFLEPLVFARLPISNQAVAHILTIVLTPGPIAKALKRIQDDKRVWRSNQRMRAKRGREGSAADDADYAALRQQEEELVSGHGEYTYGGYLTITARDEDTLEQSVAGARNAMGQVGMEAQVLYCQQAEALLVNALPLGWGMK</sequence>
<dbReference type="AlphaFoldDB" id="A0A7Y9GKG8"/>
<keyword evidence="1" id="KW-0812">Transmembrane</keyword>
<dbReference type="RefSeq" id="WP_179486527.1">
    <property type="nucleotide sequence ID" value="NZ_JACCBV010000001.1"/>
</dbReference>
<name>A0A7Y9GKG8_9MICO</name>
<evidence type="ECO:0000256" key="1">
    <source>
        <dbReference type="SAM" id="Phobius"/>
    </source>
</evidence>
<gene>
    <name evidence="2" type="ORF">BJ991_000117</name>
</gene>
<evidence type="ECO:0000313" key="2">
    <source>
        <dbReference type="EMBL" id="NYE18089.1"/>
    </source>
</evidence>